<dbReference type="AlphaFoldDB" id="A0A077ZYT8"/>
<dbReference type="EMBL" id="CCKQ01002593">
    <property type="protein sequence ID" value="CDW73703.1"/>
    <property type="molecule type" value="Genomic_DNA"/>
</dbReference>
<keyword evidence="2" id="KW-1185">Reference proteome</keyword>
<dbReference type="Proteomes" id="UP000039865">
    <property type="component" value="Unassembled WGS sequence"/>
</dbReference>
<organism evidence="1 2">
    <name type="scientific">Stylonychia lemnae</name>
    <name type="common">Ciliate</name>
    <dbReference type="NCBI Taxonomy" id="5949"/>
    <lineage>
        <taxon>Eukaryota</taxon>
        <taxon>Sar</taxon>
        <taxon>Alveolata</taxon>
        <taxon>Ciliophora</taxon>
        <taxon>Intramacronucleata</taxon>
        <taxon>Spirotrichea</taxon>
        <taxon>Stichotrichia</taxon>
        <taxon>Sporadotrichida</taxon>
        <taxon>Oxytrichidae</taxon>
        <taxon>Stylonychinae</taxon>
        <taxon>Stylonychia</taxon>
    </lineage>
</organism>
<reference evidence="1 2" key="1">
    <citation type="submission" date="2014-06" db="EMBL/GenBank/DDBJ databases">
        <authorList>
            <person name="Swart Estienne"/>
        </authorList>
    </citation>
    <scope>NUCLEOTIDE SEQUENCE [LARGE SCALE GENOMIC DNA]</scope>
    <source>
        <strain evidence="1 2">130c</strain>
    </source>
</reference>
<evidence type="ECO:0000313" key="2">
    <source>
        <dbReference type="Proteomes" id="UP000039865"/>
    </source>
</evidence>
<dbReference type="InParanoid" id="A0A077ZYT8"/>
<gene>
    <name evidence="1" type="primary">Contig8165.g8708</name>
    <name evidence="1" type="ORF">STYLEM_2689</name>
</gene>
<accession>A0A077ZYT8</accession>
<sequence>MPQYASITPKPIFYKTNGTGRDTYIETNNGGLTQDKYLAKFPSIGTFGQNNHLRIAERKPNLGHRISLYRADGTGRDSYCFSSKGGFANVDLHDTDGNIYFQTSQSNLSPSKVQPLQELQSDRTLNFFVGQLRSYQQPTTDIYTKHHQMRQKKEQIKRILIKNTLLARSHSVKDIGDEQQRSAFTRAALDSAPLKISLEQNRMRATGFQLSQQNSPIFQRGLQKPHAAIQENMSMPSLFYRTDQMNKFIRDEYSPSRQYLAQQLAAQKQRIKMRVLSQPKFLKGERRVSSEIRTKENMNSNLTLGAEYLNVSQRSNQNINASGTDAANNGLYMKVKSIKNLKE</sequence>
<proteinExistence type="predicted"/>
<protein>
    <submittedName>
        <fullName evidence="1">Uncharacterized protein</fullName>
    </submittedName>
</protein>
<name>A0A077ZYT8_STYLE</name>
<evidence type="ECO:0000313" key="1">
    <source>
        <dbReference type="EMBL" id="CDW73703.1"/>
    </source>
</evidence>